<reference evidence="2" key="1">
    <citation type="journal article" date="2019" name="Int. J. Syst. Evol. Microbiol.">
        <title>The Global Catalogue of Microorganisms (GCM) 10K type strain sequencing project: providing services to taxonomists for standard genome sequencing and annotation.</title>
        <authorList>
            <consortium name="The Broad Institute Genomics Platform"/>
            <consortium name="The Broad Institute Genome Sequencing Center for Infectious Disease"/>
            <person name="Wu L."/>
            <person name="Ma J."/>
        </authorList>
    </citation>
    <scope>NUCLEOTIDE SEQUENCE [LARGE SCALE GENOMIC DNA]</scope>
    <source>
        <strain evidence="2">NBRC 101365</strain>
    </source>
</reference>
<comment type="caution">
    <text evidence="1">The sequence shown here is derived from an EMBL/GenBank/DDBJ whole genome shotgun (WGS) entry which is preliminary data.</text>
</comment>
<evidence type="ECO:0000313" key="2">
    <source>
        <dbReference type="Proteomes" id="UP001156882"/>
    </source>
</evidence>
<accession>A0ABQ6CDI5</accession>
<dbReference type="Proteomes" id="UP001156882">
    <property type="component" value="Unassembled WGS sequence"/>
</dbReference>
<proteinExistence type="predicted"/>
<sequence length="63" mass="7211">MYVFVLITMFSGHAVIPEPLPRFDTEQQCHAFGDPLLEKLRKRWGAVVGQCVKLRERIEGIPS</sequence>
<gene>
    <name evidence="1" type="ORF">GCM10007874_10010</name>
</gene>
<protein>
    <submittedName>
        <fullName evidence="1">Uncharacterized protein</fullName>
    </submittedName>
</protein>
<keyword evidence="2" id="KW-1185">Reference proteome</keyword>
<dbReference type="EMBL" id="BSPC01000007">
    <property type="protein sequence ID" value="GLS17985.1"/>
    <property type="molecule type" value="Genomic_DNA"/>
</dbReference>
<organism evidence="1 2">
    <name type="scientific">Labrys miyagiensis</name>
    <dbReference type="NCBI Taxonomy" id="346912"/>
    <lineage>
        <taxon>Bacteria</taxon>
        <taxon>Pseudomonadati</taxon>
        <taxon>Pseudomonadota</taxon>
        <taxon>Alphaproteobacteria</taxon>
        <taxon>Hyphomicrobiales</taxon>
        <taxon>Xanthobacteraceae</taxon>
        <taxon>Labrys</taxon>
    </lineage>
</organism>
<name>A0ABQ6CDI5_9HYPH</name>
<evidence type="ECO:0000313" key="1">
    <source>
        <dbReference type="EMBL" id="GLS17985.1"/>
    </source>
</evidence>
<dbReference type="RefSeq" id="WP_284310814.1">
    <property type="nucleotide sequence ID" value="NZ_BSPC01000007.1"/>
</dbReference>